<gene>
    <name evidence="3" type="ORF">A2570_03590</name>
</gene>
<evidence type="ECO:0000313" key="4">
    <source>
        <dbReference type="Proteomes" id="UP000178570"/>
    </source>
</evidence>
<dbReference type="EMBL" id="MHHY01000009">
    <property type="protein sequence ID" value="OGY40333.1"/>
    <property type="molecule type" value="Genomic_DNA"/>
</dbReference>
<sequence>MKKSYLIYGGSAVLLLVVVLLLVYSSPGQPVLPVLAPSPTPIISVSPTESPVISSAASSLPTSPSEAPRTGAVRDFVFTASDFKYSLTELRVKKGDLVKIVLQNKEGFHDLKIDEFGVATEKLRVGQEDVVEFVADKIGTFEYYCSIGSHRLMGMKGNLIVE</sequence>
<dbReference type="GO" id="GO:0046872">
    <property type="term" value="F:metal ion binding"/>
    <property type="evidence" value="ECO:0007669"/>
    <property type="project" value="UniProtKB-KW"/>
</dbReference>
<dbReference type="STRING" id="1797529.A2570_03590"/>
<comment type="caution">
    <text evidence="3">The sequence shown here is derived from an EMBL/GenBank/DDBJ whole genome shotgun (WGS) entry which is preliminary data.</text>
</comment>
<dbReference type="PROSITE" id="PS00079">
    <property type="entry name" value="MULTICOPPER_OXIDASE1"/>
    <property type="match status" value="1"/>
</dbReference>
<keyword evidence="1" id="KW-0479">Metal-binding</keyword>
<dbReference type="Proteomes" id="UP000178570">
    <property type="component" value="Unassembled WGS sequence"/>
</dbReference>
<reference evidence="3 4" key="1">
    <citation type="journal article" date="2016" name="Nat. Commun.">
        <title>Thousands of microbial genomes shed light on interconnected biogeochemical processes in an aquifer system.</title>
        <authorList>
            <person name="Anantharaman K."/>
            <person name="Brown C.T."/>
            <person name="Hug L.A."/>
            <person name="Sharon I."/>
            <person name="Castelle C.J."/>
            <person name="Probst A.J."/>
            <person name="Thomas B.C."/>
            <person name="Singh A."/>
            <person name="Wilkins M.J."/>
            <person name="Karaoz U."/>
            <person name="Brodie E.L."/>
            <person name="Williams K.H."/>
            <person name="Hubbard S.S."/>
            <person name="Banfield J.F."/>
        </authorList>
    </citation>
    <scope>NUCLEOTIDE SEQUENCE [LARGE SCALE GENOMIC DNA]</scope>
</reference>
<organism evidence="3 4">
    <name type="scientific">Candidatus Brennerbacteria bacterium RIFOXYD1_FULL_41_16</name>
    <dbReference type="NCBI Taxonomy" id="1797529"/>
    <lineage>
        <taxon>Bacteria</taxon>
        <taxon>Candidatus Brenneribacteriota</taxon>
    </lineage>
</organism>
<dbReference type="InterPro" id="IPR033138">
    <property type="entry name" value="Cu_oxidase_CS"/>
</dbReference>
<evidence type="ECO:0000259" key="2">
    <source>
        <dbReference type="Pfam" id="PF13473"/>
    </source>
</evidence>
<dbReference type="Gene3D" id="2.60.40.420">
    <property type="entry name" value="Cupredoxins - blue copper proteins"/>
    <property type="match status" value="1"/>
</dbReference>
<protein>
    <recommendedName>
        <fullName evidence="2">EfeO-type cupredoxin-like domain-containing protein</fullName>
    </recommendedName>
</protein>
<name>A0A1G1XJS0_9BACT</name>
<feature type="domain" description="EfeO-type cupredoxin-like" evidence="2">
    <location>
        <begin position="72"/>
        <end position="161"/>
    </location>
</feature>
<evidence type="ECO:0000256" key="1">
    <source>
        <dbReference type="ARBA" id="ARBA00022723"/>
    </source>
</evidence>
<accession>A0A1G1XJS0</accession>
<dbReference type="SUPFAM" id="SSF49503">
    <property type="entry name" value="Cupredoxins"/>
    <property type="match status" value="1"/>
</dbReference>
<dbReference type="InterPro" id="IPR008972">
    <property type="entry name" value="Cupredoxin"/>
</dbReference>
<evidence type="ECO:0000313" key="3">
    <source>
        <dbReference type="EMBL" id="OGY40333.1"/>
    </source>
</evidence>
<dbReference type="InterPro" id="IPR028096">
    <property type="entry name" value="EfeO_Cupredoxin"/>
</dbReference>
<dbReference type="AlphaFoldDB" id="A0A1G1XJS0"/>
<dbReference type="Pfam" id="PF13473">
    <property type="entry name" value="Cupredoxin_1"/>
    <property type="match status" value="1"/>
</dbReference>
<proteinExistence type="predicted"/>